<dbReference type="InterPro" id="IPR012683">
    <property type="entry name" value="CHP02302_TM"/>
</dbReference>
<dbReference type="OrthoDB" id="9998190at2"/>
<reference evidence="3 4" key="1">
    <citation type="submission" date="2019-03" db="EMBL/GenBank/DDBJ databases">
        <authorList>
            <person name="Li J."/>
        </authorList>
    </citation>
    <scope>NUCLEOTIDE SEQUENCE [LARGE SCALE GENOMIC DNA]</scope>
    <source>
        <strain evidence="3 4">3058</strain>
    </source>
</reference>
<evidence type="ECO:0000313" key="3">
    <source>
        <dbReference type="EMBL" id="TGN52602.1"/>
    </source>
</evidence>
<keyword evidence="2" id="KW-1133">Transmembrane helix</keyword>
<evidence type="ECO:0000313" key="4">
    <source>
        <dbReference type="Proteomes" id="UP000297972"/>
    </source>
</evidence>
<name>A0A4Z1CAC6_9RHOB</name>
<organism evidence="3 4">
    <name type="scientific">Paracoccus liaowanqingii</name>
    <dbReference type="NCBI Taxonomy" id="2560053"/>
    <lineage>
        <taxon>Bacteria</taxon>
        <taxon>Pseudomonadati</taxon>
        <taxon>Pseudomonadota</taxon>
        <taxon>Alphaproteobacteria</taxon>
        <taxon>Rhodobacterales</taxon>
        <taxon>Paracoccaceae</taxon>
        <taxon>Paracoccus</taxon>
    </lineage>
</organism>
<evidence type="ECO:0000256" key="1">
    <source>
        <dbReference type="SAM" id="MobiDB-lite"/>
    </source>
</evidence>
<evidence type="ECO:0000256" key="2">
    <source>
        <dbReference type="SAM" id="Phobius"/>
    </source>
</evidence>
<keyword evidence="4" id="KW-1185">Reference proteome</keyword>
<gene>
    <name evidence="3" type="ORF">E4L95_16215</name>
</gene>
<feature type="region of interest" description="Disordered" evidence="1">
    <location>
        <begin position="1"/>
        <end position="21"/>
    </location>
</feature>
<dbReference type="EMBL" id="SRPG01000190">
    <property type="protein sequence ID" value="TGN52602.1"/>
    <property type="molecule type" value="Genomic_DNA"/>
</dbReference>
<protein>
    <submittedName>
        <fullName evidence="3">DUF4175 family protein</fullName>
    </submittedName>
</protein>
<keyword evidence="2" id="KW-0812">Transmembrane</keyword>
<feature type="transmembrane region" description="Helical" evidence="2">
    <location>
        <begin position="51"/>
        <end position="72"/>
    </location>
</feature>
<sequence>MALNRRQARDQGPGAVRPRTPEDIFMKKTGPVARALRLTRWGMAWERGARAFWPLVTLLAVGFAALALGAVAGLPDPALPWVAGAWLLAVVAFAGLGGWRYRRVRQAEALARLDRTLPGRPLSALA</sequence>
<dbReference type="Proteomes" id="UP000297972">
    <property type="component" value="Unassembled WGS sequence"/>
</dbReference>
<comment type="caution">
    <text evidence="3">The sequence shown here is derived from an EMBL/GenBank/DDBJ whole genome shotgun (WGS) entry which is preliminary data.</text>
</comment>
<proteinExistence type="predicted"/>
<feature type="transmembrane region" description="Helical" evidence="2">
    <location>
        <begin position="78"/>
        <end position="99"/>
    </location>
</feature>
<dbReference type="Pfam" id="PF13779">
    <property type="entry name" value="DUF4175"/>
    <property type="match status" value="1"/>
</dbReference>
<dbReference type="AlphaFoldDB" id="A0A4Z1CAC6"/>
<keyword evidence="2" id="KW-0472">Membrane</keyword>
<accession>A0A4Z1CAC6</accession>
<feature type="non-terminal residue" evidence="3">
    <location>
        <position position="126"/>
    </location>
</feature>